<feature type="transmembrane region" description="Helical" evidence="1">
    <location>
        <begin position="143"/>
        <end position="163"/>
    </location>
</feature>
<gene>
    <name evidence="2" type="ORF">EMLFYP7_02194</name>
</gene>
<dbReference type="EMBL" id="CACRTZ010000020">
    <property type="protein sequence ID" value="VYU39036.1"/>
    <property type="molecule type" value="Genomic_DNA"/>
</dbReference>
<feature type="transmembrane region" description="Helical" evidence="1">
    <location>
        <begin position="15"/>
        <end position="34"/>
    </location>
</feature>
<accession>A0A6N3EBA3</accession>
<keyword evidence="1" id="KW-1133">Transmembrane helix</keyword>
<keyword evidence="1" id="KW-0472">Membrane</keyword>
<feature type="transmembrane region" description="Helical" evidence="1">
    <location>
        <begin position="210"/>
        <end position="237"/>
    </location>
</feature>
<keyword evidence="1" id="KW-0812">Transmembrane</keyword>
<organism evidence="2">
    <name type="scientific">Phytobacter massiliensis</name>
    <dbReference type="NCBI Taxonomy" id="1485952"/>
    <lineage>
        <taxon>Bacteria</taxon>
        <taxon>Pseudomonadati</taxon>
        <taxon>Pseudomonadota</taxon>
        <taxon>Gammaproteobacteria</taxon>
        <taxon>Enterobacterales</taxon>
        <taxon>Enterobacteriaceae</taxon>
        <taxon>Phytobacter</taxon>
    </lineage>
</organism>
<feature type="transmembrane region" description="Helical" evidence="1">
    <location>
        <begin position="184"/>
        <end position="204"/>
    </location>
</feature>
<reference evidence="2" key="1">
    <citation type="submission" date="2019-11" db="EMBL/GenBank/DDBJ databases">
        <authorList>
            <person name="Feng L."/>
        </authorList>
    </citation>
    <scope>NUCLEOTIDE SEQUENCE</scope>
    <source>
        <strain evidence="2">EMassiliensisLFYP7</strain>
    </source>
</reference>
<feature type="transmembrane region" description="Helical" evidence="1">
    <location>
        <begin position="110"/>
        <end position="131"/>
    </location>
</feature>
<sequence length="278" mass="30909">MATLFPSSSACKPALPWRSTVAGLLTGLVIIFSWPKMANWWPGDLIRIYQAMPNAIGLWGTQVGNIPAMFYGELLLAGFVLGLCNPGFCKLPIIAWALHNDPAPRTLFNWLLRGWGLQCGFLVLVFCRLGFLAKVSLDTLLWYSAFFNYICYIATLVVALLLVSDGWRLTRNSAIQPRNLQLPLIFALGFYLPGQISWMVIIGWEYDDALLQWLLLAPVMVGILCAYFLTGAIAYGVRHLVGEAGCRTWRGHIALFIGMVVLCIAVNTIVRIVIRLVS</sequence>
<feature type="transmembrane region" description="Helical" evidence="1">
    <location>
        <begin position="74"/>
        <end position="98"/>
    </location>
</feature>
<protein>
    <submittedName>
        <fullName evidence="2">Uncharacterized protein</fullName>
    </submittedName>
</protein>
<name>A0A6N3EBA3_9ENTR</name>
<evidence type="ECO:0000313" key="2">
    <source>
        <dbReference type="EMBL" id="VYU39036.1"/>
    </source>
</evidence>
<feature type="transmembrane region" description="Helical" evidence="1">
    <location>
        <begin position="249"/>
        <end position="274"/>
    </location>
</feature>
<dbReference type="AlphaFoldDB" id="A0A6N3EBA3"/>
<proteinExistence type="predicted"/>
<evidence type="ECO:0000256" key="1">
    <source>
        <dbReference type="SAM" id="Phobius"/>
    </source>
</evidence>